<comment type="caution">
    <text evidence="2">The sequence shown here is derived from an EMBL/GenBank/DDBJ whole genome shotgun (WGS) entry which is preliminary data.</text>
</comment>
<gene>
    <name evidence="2" type="ORF">QJ043_07230</name>
</gene>
<keyword evidence="1" id="KW-0812">Transmembrane</keyword>
<sequence length="261" mass="28185">MLGPDGTASNKAVDQVMAWLDAHGLSPREDRVARGLDAAADELHRDELLALVRIAEGREPAVEALTEEAQGEFVSAFRWNEKRGTVTGVSLVLGAGATVPLLAGYEGLLGLALPLGIGVGCGAAAYGLMTAMVARSFRSACTALYCAAWICDPEHCPSPVAEKPRVRAVEGDEQELREQARRCERRRKFWEGMRLVFWCCFALSLGAALLNDEWQWASLIVNGVMAVTSTVVVEHEWRRAGDIATAIDDLIRGLLPAGRGE</sequence>
<feature type="transmembrane region" description="Helical" evidence="1">
    <location>
        <begin position="216"/>
        <end position="233"/>
    </location>
</feature>
<dbReference type="EMBL" id="JASJEX010000003">
    <property type="protein sequence ID" value="MDJ1129867.1"/>
    <property type="molecule type" value="Genomic_DNA"/>
</dbReference>
<evidence type="ECO:0000256" key="1">
    <source>
        <dbReference type="SAM" id="Phobius"/>
    </source>
</evidence>
<feature type="transmembrane region" description="Helical" evidence="1">
    <location>
        <begin position="111"/>
        <end position="129"/>
    </location>
</feature>
<dbReference type="RefSeq" id="WP_283712988.1">
    <property type="nucleotide sequence ID" value="NZ_JASJEW010000002.1"/>
</dbReference>
<protein>
    <submittedName>
        <fullName evidence="2">Uncharacterized protein</fullName>
    </submittedName>
</protein>
<dbReference type="Proteomes" id="UP001431693">
    <property type="component" value="Unassembled WGS sequence"/>
</dbReference>
<evidence type="ECO:0000313" key="3">
    <source>
        <dbReference type="Proteomes" id="UP001431693"/>
    </source>
</evidence>
<evidence type="ECO:0000313" key="2">
    <source>
        <dbReference type="EMBL" id="MDJ1129867.1"/>
    </source>
</evidence>
<feature type="transmembrane region" description="Helical" evidence="1">
    <location>
        <begin position="192"/>
        <end position="210"/>
    </location>
</feature>
<feature type="transmembrane region" description="Helical" evidence="1">
    <location>
        <begin position="85"/>
        <end position="105"/>
    </location>
</feature>
<reference evidence="2" key="1">
    <citation type="submission" date="2023-05" db="EMBL/GenBank/DDBJ databases">
        <title>[olsenella] sp. nov., isolated from a pig farm feces dump.</title>
        <authorList>
            <person name="Chang Y.-H."/>
        </authorList>
    </citation>
    <scope>NUCLEOTIDE SEQUENCE</scope>
    <source>
        <strain evidence="2">YH-ols2217</strain>
    </source>
</reference>
<proteinExistence type="predicted"/>
<keyword evidence="1" id="KW-1133">Transmembrane helix</keyword>
<organism evidence="2 3">
    <name type="scientific">Kribbibacterium absianum</name>
    <dbReference type="NCBI Taxonomy" id="3044210"/>
    <lineage>
        <taxon>Bacteria</taxon>
        <taxon>Bacillati</taxon>
        <taxon>Actinomycetota</taxon>
        <taxon>Coriobacteriia</taxon>
        <taxon>Coriobacteriales</taxon>
        <taxon>Kribbibacteriaceae</taxon>
        <taxon>Kribbibacterium</taxon>
    </lineage>
</organism>
<name>A0ABT6ZLW9_9ACTN</name>
<keyword evidence="3" id="KW-1185">Reference proteome</keyword>
<keyword evidence="1" id="KW-0472">Membrane</keyword>
<accession>A0ABT6ZLW9</accession>